<proteinExistence type="predicted"/>
<dbReference type="Gene3D" id="2.40.20.10">
    <property type="entry name" value="Plasminogen Kringle 4"/>
    <property type="match status" value="1"/>
</dbReference>
<organism evidence="5">
    <name type="scientific">Mimiviridae sp. ChoanoV1</name>
    <dbReference type="NCBI Taxonomy" id="2596887"/>
    <lineage>
        <taxon>Viruses</taxon>
        <taxon>Varidnaviria</taxon>
        <taxon>Bamfordvirae</taxon>
        <taxon>Nucleocytoviricota</taxon>
        <taxon>Megaviricetes</taxon>
        <taxon>Imitervirales</taxon>
        <taxon>Schizomimiviridae</taxon>
    </lineage>
</organism>
<dbReference type="Gene3D" id="3.10.200.10">
    <property type="entry name" value="Alpha carbonic anhydrase"/>
    <property type="match status" value="1"/>
</dbReference>
<protein>
    <submittedName>
        <fullName evidence="5">Kringle domain protein</fullName>
    </submittedName>
</protein>
<keyword evidence="3" id="KW-0812">Transmembrane</keyword>
<evidence type="ECO:0000259" key="4">
    <source>
        <dbReference type="PROSITE" id="PS50070"/>
    </source>
</evidence>
<dbReference type="InterPro" id="IPR036398">
    <property type="entry name" value="CA_dom_sf"/>
</dbReference>
<reference evidence="5" key="1">
    <citation type="submission" date="2018-11" db="EMBL/GenBank/DDBJ databases">
        <title>A distinct lineage of giant viruses engineers rhodopsin photosystems in predatory marine eukaryotes.</title>
        <authorList>
            <person name="Needham D.M."/>
            <person name="Yoshizawa S."/>
            <person name="Hosaka T."/>
            <person name="Poirier C."/>
            <person name="Choi C.-J."/>
            <person name="Hehenberger E."/>
            <person name="Irwin N.A.T."/>
            <person name="Wilken S."/>
            <person name="Yung C.-M."/>
            <person name="Bachy C."/>
            <person name="Kurihara R."/>
            <person name="Nakajima Y."/>
            <person name="Kojima K."/>
            <person name="Kimura-Someya T."/>
            <person name="Leonard G."/>
            <person name="Malmstrom R.R."/>
            <person name="Mende D."/>
            <person name="Olson D.K."/>
            <person name="Sudo Y."/>
            <person name="Sudek S."/>
            <person name="Richards T.A."/>
            <person name="DeLong E.F."/>
            <person name="Keeling P.J."/>
            <person name="Santoro A.E."/>
            <person name="Shirouzu M."/>
            <person name="Iwasaki W."/>
            <person name="Worden A.Z."/>
        </authorList>
    </citation>
    <scope>NUCLEOTIDE SEQUENCE</scope>
</reference>
<dbReference type="SUPFAM" id="SSF51069">
    <property type="entry name" value="Carbonic anhydrase"/>
    <property type="match status" value="1"/>
</dbReference>
<evidence type="ECO:0000256" key="2">
    <source>
        <dbReference type="ARBA" id="ARBA00023157"/>
    </source>
</evidence>
<evidence type="ECO:0000256" key="1">
    <source>
        <dbReference type="ARBA" id="ARBA00022572"/>
    </source>
</evidence>
<keyword evidence="1" id="KW-0420">Kringle</keyword>
<dbReference type="InterPro" id="IPR038178">
    <property type="entry name" value="Kringle_sf"/>
</dbReference>
<dbReference type="InterPro" id="IPR013806">
    <property type="entry name" value="Kringle-like"/>
</dbReference>
<dbReference type="InterPro" id="IPR000001">
    <property type="entry name" value="Kringle"/>
</dbReference>
<keyword evidence="3" id="KW-1133">Transmembrane helix</keyword>
<feature type="domain" description="Kringle" evidence="4">
    <location>
        <begin position="673"/>
        <end position="795"/>
    </location>
</feature>
<keyword evidence="2" id="KW-1015">Disulfide bond</keyword>
<accession>A0A5B8II43</accession>
<gene>
    <name evidence="5" type="ORF">5_32</name>
</gene>
<dbReference type="EMBL" id="MK250089">
    <property type="protein sequence ID" value="QDY52235.1"/>
    <property type="molecule type" value="Genomic_DNA"/>
</dbReference>
<dbReference type="SMART" id="SM00130">
    <property type="entry name" value="KR"/>
    <property type="match status" value="1"/>
</dbReference>
<sequence>MNQNNNLTAKNIKVSSAIECNLLCKIIIDYLSSPKCIITRNNKDMYISYESGSFINYRDTNYEVGKIQFFSPSKHHIDGEKFDLEVNIIHGDDKLIAHNHYHNDEKDKTPLKKHFHYHVGMNDNHHSSINSNKDKVVSCILFNIGDHSGTDVNYFFNQFAHKLKLFTSTNFTNKEIRVNKNWNIENLLPKNKSFFLYEEDKTTTIVFDNIQTLDFGIYKIIDSLINNNNFINPIKTVSPLFYRTNVELIIDEQYKKSKREQIKDLINIVRLNEMKDEVYSSNEYIKNAEAIYTESSGSGALNNFTNSQSKAIDLASRWNQWGQGNFTENSASNIMSPIVNYMKDSVGNDKKIIKKLLSIEFNTDKYDYLSLFENNFKNELNEIFQEFYELPDFNFFMNDVEFENYFTNNNLSLKTTLNKKLFLLDSIRENILLYNKLIKLEFLTDKDVDDIKNVNFIDIEPKSIRDIIENIKNLNCLTEDFYFVFDSEYKFNILEIDNKKIISDEFEDVMFKKNDLIKQKITEENYFPFLEYKDKDVFEKDIKNIYRMKDIGIDIMLTREYSEENGKNILLQIYRFFIFLSGKYKTTAIDSLQPYIYLEKMKDKSLVELDEFKLKYNNKIIDLKKVEGENNFGSILKFKPKIENYYFNIINWCAINENTRNFTIFFDMTSPEMNRTIDNEECQDWHSNEVHYEGSLWKFWEKPEIFPIEGKKWKDLNLKEKGYIRNGLLKANKVGENDVILTDEEVNSFTNDNDIKWYKHNKCRNPGNLRAGPWCYTKNPNKRWNYCIKPDYTQYFARILLVITFLMVVLVALFFVKYIFRKELLSKLVSKMSGANFVSEAVFKANQAINTVKSNMK</sequence>
<name>A0A5B8II43_9VIRU</name>
<keyword evidence="3" id="KW-0472">Membrane</keyword>
<evidence type="ECO:0000313" key="5">
    <source>
        <dbReference type="EMBL" id="QDY52235.1"/>
    </source>
</evidence>
<dbReference type="PROSITE" id="PS50070">
    <property type="entry name" value="KRINGLE_2"/>
    <property type="match status" value="1"/>
</dbReference>
<evidence type="ECO:0000256" key="3">
    <source>
        <dbReference type="SAM" id="Phobius"/>
    </source>
</evidence>
<dbReference type="SUPFAM" id="SSF57440">
    <property type="entry name" value="Kringle-like"/>
    <property type="match status" value="1"/>
</dbReference>
<feature type="transmembrane region" description="Helical" evidence="3">
    <location>
        <begin position="795"/>
        <end position="820"/>
    </location>
</feature>